<dbReference type="SUPFAM" id="SSF58104">
    <property type="entry name" value="Methyl-accepting chemotaxis protein (MCP) signaling domain"/>
    <property type="match status" value="1"/>
</dbReference>
<dbReference type="PROSITE" id="PS50111">
    <property type="entry name" value="CHEMOTAXIS_TRANSDUC_2"/>
    <property type="match status" value="1"/>
</dbReference>
<dbReference type="EMBL" id="CP148074">
    <property type="protein sequence ID" value="WXL26734.1"/>
    <property type="molecule type" value="Genomic_DNA"/>
</dbReference>
<dbReference type="CDD" id="cd11386">
    <property type="entry name" value="MCP_signal"/>
    <property type="match status" value="1"/>
</dbReference>
<feature type="transmembrane region" description="Helical" evidence="10">
    <location>
        <begin position="42"/>
        <end position="58"/>
    </location>
</feature>
<evidence type="ECO:0000256" key="7">
    <source>
        <dbReference type="ARBA" id="ARBA00023136"/>
    </source>
</evidence>
<evidence type="ECO:0000259" key="11">
    <source>
        <dbReference type="PROSITE" id="PS50111"/>
    </source>
</evidence>
<dbReference type="Gene3D" id="1.10.287.950">
    <property type="entry name" value="Methyl-accepting chemotaxis protein"/>
    <property type="match status" value="1"/>
</dbReference>
<evidence type="ECO:0000256" key="9">
    <source>
        <dbReference type="PROSITE-ProRule" id="PRU00284"/>
    </source>
</evidence>
<evidence type="ECO:0000256" key="6">
    <source>
        <dbReference type="ARBA" id="ARBA00022989"/>
    </source>
</evidence>
<feature type="transmembrane region" description="Helical" evidence="10">
    <location>
        <begin position="17"/>
        <end position="36"/>
    </location>
</feature>
<evidence type="ECO:0000256" key="3">
    <source>
        <dbReference type="ARBA" id="ARBA00022481"/>
    </source>
</evidence>
<keyword evidence="6 10" id="KW-1133">Transmembrane helix</keyword>
<evidence type="ECO:0000256" key="1">
    <source>
        <dbReference type="ARBA" id="ARBA00004651"/>
    </source>
</evidence>
<accession>A0ABZ2RR87</accession>
<dbReference type="InterPro" id="IPR004089">
    <property type="entry name" value="MCPsignal_dom"/>
</dbReference>
<evidence type="ECO:0000313" key="12">
    <source>
        <dbReference type="EMBL" id="WXL26734.1"/>
    </source>
</evidence>
<gene>
    <name evidence="12" type="ORF">WG219_04440</name>
</gene>
<keyword evidence="8 9" id="KW-0807">Transducer</keyword>
<evidence type="ECO:0000256" key="10">
    <source>
        <dbReference type="SAM" id="Phobius"/>
    </source>
</evidence>
<protein>
    <submittedName>
        <fullName evidence="12">Methyl-accepting chemotaxis protein</fullName>
    </submittedName>
</protein>
<name>A0ABZ2RR87_ECTME</name>
<dbReference type="Proteomes" id="UP001476583">
    <property type="component" value="Chromosome"/>
</dbReference>
<comment type="subcellular location">
    <subcellularLocation>
        <location evidence="1">Cell membrane</location>
        <topology evidence="1">Multi-pass membrane protein</topology>
    </subcellularLocation>
</comment>
<feature type="transmembrane region" description="Helical" evidence="10">
    <location>
        <begin position="141"/>
        <end position="166"/>
    </location>
</feature>
<dbReference type="PANTHER" id="PTHR32089:SF39">
    <property type="entry name" value="METHYL-ACCEPTING CHEMOTAXIS PROTEIN HLYB"/>
    <property type="match status" value="1"/>
</dbReference>
<evidence type="ECO:0000313" key="13">
    <source>
        <dbReference type="Proteomes" id="UP001476583"/>
    </source>
</evidence>
<evidence type="ECO:0000256" key="4">
    <source>
        <dbReference type="ARBA" id="ARBA00022500"/>
    </source>
</evidence>
<keyword evidence="7 10" id="KW-0472">Membrane</keyword>
<evidence type="ECO:0000256" key="2">
    <source>
        <dbReference type="ARBA" id="ARBA00022475"/>
    </source>
</evidence>
<keyword evidence="13" id="KW-1185">Reference proteome</keyword>
<keyword evidence="3" id="KW-0488">Methylation</keyword>
<keyword evidence="4" id="KW-0145">Chemotaxis</keyword>
<feature type="domain" description="Methyl-accepting transducer" evidence="11">
    <location>
        <begin position="226"/>
        <end position="462"/>
    </location>
</feature>
<keyword evidence="5 10" id="KW-0812">Transmembrane</keyword>
<sequence>MPYSTRFYEHYRKADRIMLGIIWLMFVFSLGLAFWFDTFAQALIIGGSTSLCLTLLYRNIGDTRLMRCLLGAGLMIMAALHINQAHGLIEVHFGIFALLAVLTFYRDWLPILVAAATIAVHHVVFHFLQHQGFPVYVMSHHAGWGMIFVHAFYVVMETLVLLYLAVHSQADAEESQDMLDNMLKATSRLTGAAQCQDSAQRRVRLAERFDQFLIQITALVDGVVRDANGLGELGQELSSASNTLEVGAKRQLTEIELMTDSIQRMGDAIHHITGQVELAVEYAGQASTRTAEVGERVNRAQTEIIHLAERIGETNTTINTLASQAEKIGTVLEVITSIAEQTNLLALNAAIEAARAGEQGRGFAVVADEVRNLAQRTAVSTKEISTIISTLQQHSRKAVESMQQSQAGVVLCVEDSQQAAQMLQVVSNDIGQINSLNNSIANTTREQSSASQDIVEHLQSVQGVAQNTAADIETLSVSSQRLLPIATRLDALGQTFHR</sequence>
<organism evidence="12 13">
    <name type="scientific">Ectopseudomonas mendocina</name>
    <name type="common">Pseudomonas mendocina</name>
    <dbReference type="NCBI Taxonomy" id="300"/>
    <lineage>
        <taxon>Bacteria</taxon>
        <taxon>Pseudomonadati</taxon>
        <taxon>Pseudomonadota</taxon>
        <taxon>Gammaproteobacteria</taxon>
        <taxon>Pseudomonadales</taxon>
        <taxon>Pseudomonadaceae</taxon>
        <taxon>Ectopseudomonas</taxon>
    </lineage>
</organism>
<keyword evidence="2" id="KW-1003">Cell membrane</keyword>
<feature type="transmembrane region" description="Helical" evidence="10">
    <location>
        <begin position="88"/>
        <end position="105"/>
    </location>
</feature>
<dbReference type="SMART" id="SM00283">
    <property type="entry name" value="MA"/>
    <property type="match status" value="1"/>
</dbReference>
<feature type="transmembrane region" description="Helical" evidence="10">
    <location>
        <begin position="112"/>
        <end position="129"/>
    </location>
</feature>
<dbReference type="PANTHER" id="PTHR32089">
    <property type="entry name" value="METHYL-ACCEPTING CHEMOTAXIS PROTEIN MCPB"/>
    <property type="match status" value="1"/>
</dbReference>
<evidence type="ECO:0000256" key="5">
    <source>
        <dbReference type="ARBA" id="ARBA00022692"/>
    </source>
</evidence>
<evidence type="ECO:0000256" key="8">
    <source>
        <dbReference type="ARBA" id="ARBA00023224"/>
    </source>
</evidence>
<dbReference type="Pfam" id="PF00015">
    <property type="entry name" value="MCPsignal"/>
    <property type="match status" value="1"/>
</dbReference>
<proteinExistence type="predicted"/>
<reference evidence="12 13" key="1">
    <citation type="submission" date="2024-03" db="EMBL/GenBank/DDBJ databases">
        <title>Complete genome of BD2.</title>
        <authorList>
            <person name="Cao G."/>
        </authorList>
    </citation>
    <scope>NUCLEOTIDE SEQUENCE [LARGE SCALE GENOMIC DNA]</scope>
    <source>
        <strain evidence="12 13">BD2</strain>
    </source>
</reference>